<reference evidence="2 3" key="1">
    <citation type="submission" date="2020-02" db="EMBL/GenBank/DDBJ databases">
        <authorList>
            <person name="Li X.-J."/>
            <person name="Han X.-M."/>
        </authorList>
    </citation>
    <scope>NUCLEOTIDE SEQUENCE [LARGE SCALE GENOMIC DNA]</scope>
    <source>
        <strain evidence="2 3">CCTCC AB 2017055</strain>
    </source>
</reference>
<accession>A0A6L9S7M7</accession>
<dbReference type="AlphaFoldDB" id="A0A6L9S7M7"/>
<dbReference type="Proteomes" id="UP000475214">
    <property type="component" value="Unassembled WGS sequence"/>
</dbReference>
<evidence type="ECO:0000259" key="1">
    <source>
        <dbReference type="Pfam" id="PF08241"/>
    </source>
</evidence>
<dbReference type="SUPFAM" id="SSF53335">
    <property type="entry name" value="S-adenosyl-L-methionine-dependent methyltransferases"/>
    <property type="match status" value="1"/>
</dbReference>
<evidence type="ECO:0000313" key="2">
    <source>
        <dbReference type="EMBL" id="NEE01475.1"/>
    </source>
</evidence>
<dbReference type="PANTHER" id="PTHR42912:SF80">
    <property type="entry name" value="METHYLTRANSFERASE DOMAIN-CONTAINING PROTEIN"/>
    <property type="match status" value="1"/>
</dbReference>
<name>A0A6L9S7M7_9ACTN</name>
<dbReference type="GO" id="GO:0008757">
    <property type="term" value="F:S-adenosylmethionine-dependent methyltransferase activity"/>
    <property type="evidence" value="ECO:0007669"/>
    <property type="project" value="InterPro"/>
</dbReference>
<dbReference type="PANTHER" id="PTHR42912">
    <property type="entry name" value="METHYLTRANSFERASE"/>
    <property type="match status" value="1"/>
</dbReference>
<evidence type="ECO:0000313" key="3">
    <source>
        <dbReference type="Proteomes" id="UP000475214"/>
    </source>
</evidence>
<dbReference type="InterPro" id="IPR029063">
    <property type="entry name" value="SAM-dependent_MTases_sf"/>
</dbReference>
<dbReference type="Pfam" id="PF08241">
    <property type="entry name" value="Methyltransf_11"/>
    <property type="match status" value="1"/>
</dbReference>
<feature type="domain" description="Methyltransferase type 11" evidence="1">
    <location>
        <begin position="99"/>
        <end position="189"/>
    </location>
</feature>
<gene>
    <name evidence="2" type="ORF">G1H10_14970</name>
</gene>
<dbReference type="Gene3D" id="3.40.50.150">
    <property type="entry name" value="Vaccinia Virus protein VP39"/>
    <property type="match status" value="1"/>
</dbReference>
<sequence length="304" mass="32617">MAYHHPLAYLLGLEGIALLRAFAGEYGREFTEARFAEVRALLDAADRFGPGATVQSVSIQEGYRNWADSYDQPGNQLIELEQSIVWDILDGLPVGTAADVGCGTGRHAARLASLGHRVIGVDTSADMLVKARAKVPAGEFYQADLHRLPLPDRHVDVLVCALALAHVPDLATAMKEFVRVLRPGGHLVISDPRGLIGDIDMPLLKAGPNGDPGFVPNRSRLASDYLSAALPLGLRLRRCEEPRRPAPFVGADGRPPHATGPVPDHVPGGPPNIWALHPWCVDAVNAAYRDTPAAIVCHFELGDG</sequence>
<dbReference type="EMBL" id="JAAGOA010000009">
    <property type="protein sequence ID" value="NEE01475.1"/>
    <property type="molecule type" value="Genomic_DNA"/>
</dbReference>
<comment type="caution">
    <text evidence="2">The sequence shown here is derived from an EMBL/GenBank/DDBJ whole genome shotgun (WGS) entry which is preliminary data.</text>
</comment>
<organism evidence="2 3">
    <name type="scientific">Phytoactinopolyspora halotolerans</name>
    <dbReference type="NCBI Taxonomy" id="1981512"/>
    <lineage>
        <taxon>Bacteria</taxon>
        <taxon>Bacillati</taxon>
        <taxon>Actinomycetota</taxon>
        <taxon>Actinomycetes</taxon>
        <taxon>Jiangellales</taxon>
        <taxon>Jiangellaceae</taxon>
        <taxon>Phytoactinopolyspora</taxon>
    </lineage>
</organism>
<keyword evidence="2" id="KW-0489">Methyltransferase</keyword>
<keyword evidence="2" id="KW-0808">Transferase</keyword>
<dbReference type="InterPro" id="IPR013216">
    <property type="entry name" value="Methyltransf_11"/>
</dbReference>
<dbReference type="InterPro" id="IPR050508">
    <property type="entry name" value="Methyltransf_Superfamily"/>
</dbReference>
<protein>
    <submittedName>
        <fullName evidence="2">Class I SAM-dependent methyltransferase</fullName>
    </submittedName>
</protein>
<dbReference type="GO" id="GO:0032259">
    <property type="term" value="P:methylation"/>
    <property type="evidence" value="ECO:0007669"/>
    <property type="project" value="UniProtKB-KW"/>
</dbReference>
<keyword evidence="3" id="KW-1185">Reference proteome</keyword>
<proteinExistence type="predicted"/>
<dbReference type="CDD" id="cd02440">
    <property type="entry name" value="AdoMet_MTases"/>
    <property type="match status" value="1"/>
</dbReference>